<evidence type="ECO:0000313" key="5">
    <source>
        <dbReference type="EMBL" id="RDZ10093.1"/>
    </source>
</evidence>
<dbReference type="InterPro" id="IPR036390">
    <property type="entry name" value="WH_DNA-bd_sf"/>
</dbReference>
<dbReference type="SMART" id="SM00895">
    <property type="entry name" value="FCD"/>
    <property type="match status" value="1"/>
</dbReference>
<dbReference type="PROSITE" id="PS50949">
    <property type="entry name" value="HTH_GNTR"/>
    <property type="match status" value="1"/>
</dbReference>
<proteinExistence type="predicted"/>
<dbReference type="PANTHER" id="PTHR43537">
    <property type="entry name" value="TRANSCRIPTIONAL REGULATOR, GNTR FAMILY"/>
    <property type="match status" value="1"/>
</dbReference>
<gene>
    <name evidence="5" type="ORF">C3744_23635</name>
</gene>
<dbReference type="Pfam" id="PF07729">
    <property type="entry name" value="FCD"/>
    <property type="match status" value="1"/>
</dbReference>
<keyword evidence="3" id="KW-0804">Transcription</keyword>
<dbReference type="AlphaFoldDB" id="A0A2B9ITS0"/>
<dbReference type="SMART" id="SM00345">
    <property type="entry name" value="HTH_GNTR"/>
    <property type="match status" value="1"/>
</dbReference>
<evidence type="ECO:0000313" key="6">
    <source>
        <dbReference type="Proteomes" id="UP000256519"/>
    </source>
</evidence>
<dbReference type="InterPro" id="IPR008920">
    <property type="entry name" value="TF_FadR/GntR_C"/>
</dbReference>
<keyword evidence="2" id="KW-0238">DNA-binding</keyword>
<dbReference type="EMBL" id="PQWM01000032">
    <property type="protein sequence ID" value="RDZ10093.1"/>
    <property type="molecule type" value="Genomic_DNA"/>
</dbReference>
<sequence>MTRLVLRNIKRRNLYEEIISEIIQYIQEENIKPGDKLPTENEFVEIFQVSKTAIREALSVLVAKGIIEKRSGVGSILKEINGSKVIEPFTQKLMMEEQTLKEILEFRRGIEIEATALAAQRATREQLEAIENAHLELIEVNHNGGIGIEEDYRFHSLIIISSGNSIYQTIFDMISPKFLEALRVSKNQSKRLSKSYLEDTHQEHERILNALKKRDAVEARLAMLDHLEKNETKIWNHDL</sequence>
<dbReference type="GO" id="GO:0003677">
    <property type="term" value="F:DNA binding"/>
    <property type="evidence" value="ECO:0007669"/>
    <property type="project" value="UniProtKB-KW"/>
</dbReference>
<evidence type="ECO:0000256" key="1">
    <source>
        <dbReference type="ARBA" id="ARBA00023015"/>
    </source>
</evidence>
<dbReference type="InterPro" id="IPR036388">
    <property type="entry name" value="WH-like_DNA-bd_sf"/>
</dbReference>
<name>A0A2B9ITS0_PRIMG</name>
<evidence type="ECO:0000256" key="3">
    <source>
        <dbReference type="ARBA" id="ARBA00023163"/>
    </source>
</evidence>
<dbReference type="Gene3D" id="1.20.120.530">
    <property type="entry name" value="GntR ligand-binding domain-like"/>
    <property type="match status" value="1"/>
</dbReference>
<feature type="domain" description="HTH gntR-type" evidence="4">
    <location>
        <begin position="12"/>
        <end position="80"/>
    </location>
</feature>
<comment type="caution">
    <text evidence="5">The sequence shown here is derived from an EMBL/GenBank/DDBJ whole genome shotgun (WGS) entry which is preliminary data.</text>
</comment>
<dbReference type="CDD" id="cd07377">
    <property type="entry name" value="WHTH_GntR"/>
    <property type="match status" value="1"/>
</dbReference>
<dbReference type="PRINTS" id="PR00035">
    <property type="entry name" value="HTHGNTR"/>
</dbReference>
<dbReference type="SUPFAM" id="SSF46785">
    <property type="entry name" value="Winged helix' DNA-binding domain"/>
    <property type="match status" value="1"/>
</dbReference>
<reference evidence="5 6" key="1">
    <citation type="journal article" date="2018" name="Appl. Environ. Microbiol.">
        <title>Antimicrobial susceptibility testing and tentative epidemiological cut-off values of five Bacillus species relevant for use as animal feed additives or for plant protection.</title>
        <authorList>
            <person name="Agerso Y."/>
            <person name="Stuer-Lauridsen B."/>
            <person name="Bjerre K."/>
            <person name="Jensen M.G."/>
            <person name="Johansen E."/>
            <person name="Bennedsen M."/>
            <person name="Brockmann E."/>
            <person name="Nielsen B."/>
        </authorList>
    </citation>
    <scope>NUCLEOTIDE SEQUENCE [LARGE SCALE GENOMIC DNA]</scope>
    <source>
        <strain evidence="5 6">CHCC20162</strain>
    </source>
</reference>
<dbReference type="InterPro" id="IPR000524">
    <property type="entry name" value="Tscrpt_reg_HTH_GntR"/>
</dbReference>
<accession>A0A2B9ITS0</accession>
<evidence type="ECO:0000259" key="4">
    <source>
        <dbReference type="PROSITE" id="PS50949"/>
    </source>
</evidence>
<dbReference type="PANTHER" id="PTHR43537:SF5">
    <property type="entry name" value="UXU OPERON TRANSCRIPTIONAL REGULATOR"/>
    <property type="match status" value="1"/>
</dbReference>
<dbReference type="InterPro" id="IPR011711">
    <property type="entry name" value="GntR_C"/>
</dbReference>
<dbReference type="GO" id="GO:0003700">
    <property type="term" value="F:DNA-binding transcription factor activity"/>
    <property type="evidence" value="ECO:0007669"/>
    <property type="project" value="InterPro"/>
</dbReference>
<organism evidence="5 6">
    <name type="scientific">Priestia megaterium</name>
    <name type="common">Bacillus megaterium</name>
    <dbReference type="NCBI Taxonomy" id="1404"/>
    <lineage>
        <taxon>Bacteria</taxon>
        <taxon>Bacillati</taxon>
        <taxon>Bacillota</taxon>
        <taxon>Bacilli</taxon>
        <taxon>Bacillales</taxon>
        <taxon>Bacillaceae</taxon>
        <taxon>Priestia</taxon>
    </lineage>
</organism>
<protein>
    <submittedName>
        <fullName evidence="5">FadR family transcriptional regulator</fullName>
    </submittedName>
</protein>
<evidence type="ECO:0000256" key="2">
    <source>
        <dbReference type="ARBA" id="ARBA00023125"/>
    </source>
</evidence>
<dbReference type="Proteomes" id="UP000256519">
    <property type="component" value="Unassembled WGS sequence"/>
</dbReference>
<dbReference type="Pfam" id="PF00392">
    <property type="entry name" value="GntR"/>
    <property type="match status" value="1"/>
</dbReference>
<dbReference type="SUPFAM" id="SSF48008">
    <property type="entry name" value="GntR ligand-binding domain-like"/>
    <property type="match status" value="1"/>
</dbReference>
<dbReference type="Gene3D" id="1.10.10.10">
    <property type="entry name" value="Winged helix-like DNA-binding domain superfamily/Winged helix DNA-binding domain"/>
    <property type="match status" value="1"/>
</dbReference>
<keyword evidence="1" id="KW-0805">Transcription regulation</keyword>